<evidence type="ECO:0000313" key="2">
    <source>
        <dbReference type="Proteomes" id="UP000236395"/>
    </source>
</evidence>
<evidence type="ECO:0000313" key="1">
    <source>
        <dbReference type="EMBL" id="PNZ48215.1"/>
    </source>
</evidence>
<proteinExistence type="predicted"/>
<organism evidence="1 2">
    <name type="scientific">Staphylococcus schweitzeri</name>
    <dbReference type="NCBI Taxonomy" id="1654388"/>
    <lineage>
        <taxon>Bacteria</taxon>
        <taxon>Bacillati</taxon>
        <taxon>Bacillota</taxon>
        <taxon>Bacilli</taxon>
        <taxon>Bacillales</taxon>
        <taxon>Staphylococcaceae</taxon>
        <taxon>Staphylococcus</taxon>
    </lineage>
</organism>
<name>A0A2K4ADQ1_9STAP</name>
<accession>A0A2K4ADQ1</accession>
<reference evidence="1 2" key="1">
    <citation type="submission" date="2017-08" db="EMBL/GenBank/DDBJ databases">
        <title>Draft genome sequences of 64 type strains of genus Staph aureus.</title>
        <authorList>
            <person name="Cole K."/>
            <person name="Golubchik T."/>
            <person name="Russell J."/>
            <person name="Foster D."/>
            <person name="Llewelyn M."/>
            <person name="Wilson D."/>
            <person name="Crook D."/>
            <person name="Paul J."/>
        </authorList>
    </citation>
    <scope>NUCLEOTIDE SEQUENCE [LARGE SCALE GENOMIC DNA]</scope>
    <source>
        <strain evidence="1 2">DSM 28300</strain>
    </source>
</reference>
<sequence>MWKLGWEIEINFVNISFLSHSLVFISILTRHHTNLEKNHYIISYTLAKQHKKPPTSLHKSDLDGFID</sequence>
<gene>
    <name evidence="1" type="ORF">CD116_13005</name>
</gene>
<dbReference type="EMBL" id="PPQS01000051">
    <property type="protein sequence ID" value="PNZ48215.1"/>
    <property type="molecule type" value="Genomic_DNA"/>
</dbReference>
<dbReference type="Proteomes" id="UP000236395">
    <property type="component" value="Unassembled WGS sequence"/>
</dbReference>
<dbReference type="AlphaFoldDB" id="A0A2K4ADQ1"/>
<comment type="caution">
    <text evidence="1">The sequence shown here is derived from an EMBL/GenBank/DDBJ whole genome shotgun (WGS) entry which is preliminary data.</text>
</comment>
<protein>
    <submittedName>
        <fullName evidence="1">Uncharacterized protein</fullName>
    </submittedName>
</protein>